<sequence length="351" mass="38219">MGERIDVAVLGATGSVGQRFVQLLDGHPWFRVAELVGSERSAGKRYGEVCDWRLSDAPPREAAEMRVQHYEEPVRSPVVFSALPGGIAGEVEASLAAEGKRVFTNARDHRMDPDVPLMIPEVNADHVAAIQAQRERRGWKDGFIVTNPNCSTIHLVLALKPLWDAFGIEQAMVTTLQAASGAGYPGVPSMDLIDNVVPFIGGEEEKIETETKKLLGSYGPDGFRYADLAISATCTRVPVRDGHTEAVSLKLGRKASVEEVVEILASYRGRPQELGLPSAPERPIVVRTENDRPQPILDRNVERGMASVVGRVRPCNVFDVRFVVLGHNTIRGAAGASILNAELLRVEGYLD</sequence>
<dbReference type="PROSITE" id="PS01103">
    <property type="entry name" value="ASD"/>
    <property type="match status" value="1"/>
</dbReference>
<keyword evidence="6" id="KW-0028">Amino-acid biosynthesis</keyword>
<evidence type="ECO:0000256" key="3">
    <source>
        <dbReference type="ARBA" id="ARBA00005097"/>
    </source>
</evidence>
<evidence type="ECO:0000256" key="9">
    <source>
        <dbReference type="ARBA" id="ARBA00022915"/>
    </source>
</evidence>
<feature type="domain" description="Semialdehyde dehydrogenase NAD-binding" evidence="14">
    <location>
        <begin position="6"/>
        <end position="130"/>
    </location>
</feature>
<dbReference type="GO" id="GO:0009089">
    <property type="term" value="P:lysine biosynthetic process via diaminopimelate"/>
    <property type="evidence" value="ECO:0007669"/>
    <property type="project" value="UniProtKB-UniPathway"/>
</dbReference>
<dbReference type="FunFam" id="3.30.360.10:FF:000016">
    <property type="entry name" value="Probable aspartate-semialdehyde dehydrogenase"/>
    <property type="match status" value="1"/>
</dbReference>
<dbReference type="STRING" id="479434.Sthe_1549"/>
<keyword evidence="16" id="KW-1185">Reference proteome</keyword>
<name>D1C417_SPHTD</name>
<dbReference type="NCBIfam" id="NF006416">
    <property type="entry name" value="PRK08664.1"/>
    <property type="match status" value="1"/>
</dbReference>
<comment type="function">
    <text evidence="1">Catalyzes the NADPH-dependent formation of L-aspartate-semialdehyde (L-ASA) by the reductive dephosphorylation of L-aspartyl-4-phosphate.</text>
</comment>
<keyword evidence="11" id="KW-0457">Lysine biosynthesis</keyword>
<evidence type="ECO:0000256" key="13">
    <source>
        <dbReference type="PIRSR" id="PIRSR000148-1"/>
    </source>
</evidence>
<proteinExistence type="inferred from homology"/>
<dbReference type="InterPro" id="IPR036291">
    <property type="entry name" value="NAD(P)-bd_dom_sf"/>
</dbReference>
<gene>
    <name evidence="15" type="ordered locus">Sthe_1549</name>
</gene>
<evidence type="ECO:0000256" key="7">
    <source>
        <dbReference type="ARBA" id="ARBA00022697"/>
    </source>
</evidence>
<dbReference type="InParanoid" id="D1C417"/>
<comment type="similarity">
    <text evidence="4">Belongs to the aspartate-semialdehyde dehydrogenase family.</text>
</comment>
<dbReference type="GO" id="GO:0009088">
    <property type="term" value="P:threonine biosynthetic process"/>
    <property type="evidence" value="ECO:0007669"/>
    <property type="project" value="UniProtKB-UniPathway"/>
</dbReference>
<dbReference type="NCBIfam" id="TIGR00978">
    <property type="entry name" value="asd_EA"/>
    <property type="match status" value="1"/>
</dbReference>
<dbReference type="EMBL" id="CP001823">
    <property type="protein sequence ID" value="ACZ38984.1"/>
    <property type="molecule type" value="Genomic_DNA"/>
</dbReference>
<dbReference type="Proteomes" id="UP000002027">
    <property type="component" value="Chromosome 1"/>
</dbReference>
<dbReference type="InterPro" id="IPR012280">
    <property type="entry name" value="Semialdhyde_DH_dimer_dom"/>
</dbReference>
<reference evidence="15 16" key="2">
    <citation type="journal article" date="2010" name="Stand. Genomic Sci.">
        <title>Complete genome sequence of Desulfohalobium retbaense type strain (HR(100)).</title>
        <authorList>
            <person name="Spring S."/>
            <person name="Nolan M."/>
            <person name="Lapidus A."/>
            <person name="Glavina Del Rio T."/>
            <person name="Copeland A."/>
            <person name="Tice H."/>
            <person name="Cheng J.F."/>
            <person name="Lucas S."/>
            <person name="Land M."/>
            <person name="Chen F."/>
            <person name="Bruce D."/>
            <person name="Goodwin L."/>
            <person name="Pitluck S."/>
            <person name="Ivanova N."/>
            <person name="Mavromatis K."/>
            <person name="Mikhailova N."/>
            <person name="Pati A."/>
            <person name="Chen A."/>
            <person name="Palaniappan K."/>
            <person name="Hauser L."/>
            <person name="Chang Y.J."/>
            <person name="Jeffries C.D."/>
            <person name="Munk C."/>
            <person name="Kiss H."/>
            <person name="Chain P."/>
            <person name="Han C."/>
            <person name="Brettin T."/>
            <person name="Detter J.C."/>
            <person name="Schuler E."/>
            <person name="Goker M."/>
            <person name="Rohde M."/>
            <person name="Bristow J."/>
            <person name="Eisen J.A."/>
            <person name="Markowitz V."/>
            <person name="Hugenholtz P."/>
            <person name="Kyrpides N.C."/>
            <person name="Klenk H.P."/>
        </authorList>
    </citation>
    <scope>NUCLEOTIDE SEQUENCE [LARGE SCALE GENOMIC DNA]</scope>
    <source>
        <strain evidence="16">ATCC 49802 / DSM 20745 / S 6022</strain>
    </source>
</reference>
<dbReference type="CDD" id="cd02315">
    <property type="entry name" value="ScASADH_like_N"/>
    <property type="match status" value="1"/>
</dbReference>
<evidence type="ECO:0000256" key="1">
    <source>
        <dbReference type="ARBA" id="ARBA00002492"/>
    </source>
</evidence>
<dbReference type="InterPro" id="IPR000534">
    <property type="entry name" value="Semialdehyde_DH_NAD-bd"/>
</dbReference>
<dbReference type="UniPathway" id="UPA00051">
    <property type="reaction ID" value="UER00464"/>
</dbReference>
<dbReference type="Pfam" id="PF02774">
    <property type="entry name" value="Semialdhyde_dhC"/>
    <property type="match status" value="1"/>
</dbReference>
<dbReference type="FunCoup" id="D1C417">
    <property type="interactions" value="469"/>
</dbReference>
<evidence type="ECO:0000256" key="10">
    <source>
        <dbReference type="ARBA" id="ARBA00023002"/>
    </source>
</evidence>
<dbReference type="GO" id="GO:0046983">
    <property type="term" value="F:protein dimerization activity"/>
    <property type="evidence" value="ECO:0007669"/>
    <property type="project" value="InterPro"/>
</dbReference>
<dbReference type="SUPFAM" id="SSF51735">
    <property type="entry name" value="NAD(P)-binding Rossmann-fold domains"/>
    <property type="match status" value="1"/>
</dbReference>
<dbReference type="eggNOG" id="COG0136">
    <property type="taxonomic scope" value="Bacteria"/>
</dbReference>
<keyword evidence="9" id="KW-0220">Diaminopimelate biosynthesis</keyword>
<evidence type="ECO:0000256" key="6">
    <source>
        <dbReference type="ARBA" id="ARBA00022605"/>
    </source>
</evidence>
<dbReference type="PANTHER" id="PTHR46718:SF1">
    <property type="entry name" value="ASPARTATE-SEMIALDEHYDE DEHYDROGENASE"/>
    <property type="match status" value="1"/>
</dbReference>
<evidence type="ECO:0000313" key="16">
    <source>
        <dbReference type="Proteomes" id="UP000002027"/>
    </source>
</evidence>
<keyword evidence="7" id="KW-0791">Threonine biosynthesis</keyword>
<keyword evidence="10 15" id="KW-0560">Oxidoreductase</keyword>
<dbReference type="Pfam" id="PF01118">
    <property type="entry name" value="Semialdhyde_dh"/>
    <property type="match status" value="1"/>
</dbReference>
<dbReference type="GO" id="GO:0004073">
    <property type="term" value="F:aspartate-semialdehyde dehydrogenase activity"/>
    <property type="evidence" value="ECO:0007669"/>
    <property type="project" value="UniProtKB-EC"/>
</dbReference>
<evidence type="ECO:0000256" key="2">
    <source>
        <dbReference type="ARBA" id="ARBA00005021"/>
    </source>
</evidence>
<dbReference type="RefSeq" id="WP_012872031.1">
    <property type="nucleotide sequence ID" value="NC_013523.1"/>
</dbReference>
<dbReference type="GO" id="GO:0009086">
    <property type="term" value="P:methionine biosynthetic process"/>
    <property type="evidence" value="ECO:0007669"/>
    <property type="project" value="UniProtKB-KW"/>
</dbReference>
<dbReference type="UniPathway" id="UPA00050">
    <property type="reaction ID" value="UER00463"/>
</dbReference>
<dbReference type="GO" id="GO:0051287">
    <property type="term" value="F:NAD binding"/>
    <property type="evidence" value="ECO:0007669"/>
    <property type="project" value="InterPro"/>
</dbReference>
<dbReference type="SMART" id="SM00859">
    <property type="entry name" value="Semialdhyde_dh"/>
    <property type="match status" value="1"/>
</dbReference>
<dbReference type="KEGG" id="sti:Sthe_1549"/>
<evidence type="ECO:0000313" key="15">
    <source>
        <dbReference type="EMBL" id="ACZ38984.1"/>
    </source>
</evidence>
<accession>D1C417</accession>
<dbReference type="InterPro" id="IPR005676">
    <property type="entry name" value="Asp_semi-ald_DH_pep-lack"/>
</dbReference>
<dbReference type="Gene3D" id="3.30.360.10">
    <property type="entry name" value="Dihydrodipicolinate Reductase, domain 2"/>
    <property type="match status" value="1"/>
</dbReference>
<dbReference type="GO" id="GO:0050661">
    <property type="term" value="F:NADP binding"/>
    <property type="evidence" value="ECO:0007669"/>
    <property type="project" value="InterPro"/>
</dbReference>
<dbReference type="CDD" id="cd18130">
    <property type="entry name" value="ASADH_C_arch_fung_like"/>
    <property type="match status" value="1"/>
</dbReference>
<dbReference type="Gene3D" id="3.40.50.720">
    <property type="entry name" value="NAD(P)-binding Rossmann-like Domain"/>
    <property type="match status" value="1"/>
</dbReference>
<evidence type="ECO:0000256" key="5">
    <source>
        <dbReference type="ARBA" id="ARBA00013120"/>
    </source>
</evidence>
<reference evidence="16" key="1">
    <citation type="submission" date="2009-11" db="EMBL/GenBank/DDBJ databases">
        <title>The complete chromosome 1 of Sphaerobacter thermophilus DSM 20745.</title>
        <authorList>
            <person name="Lucas S."/>
            <person name="Copeland A."/>
            <person name="Lapidus A."/>
            <person name="Glavina del Rio T."/>
            <person name="Dalin E."/>
            <person name="Tice H."/>
            <person name="Bruce D."/>
            <person name="Goodwin L."/>
            <person name="Pitluck S."/>
            <person name="Kyrpides N."/>
            <person name="Mavromatis K."/>
            <person name="Ivanova N."/>
            <person name="Mikhailova N."/>
            <person name="LaButti K.M."/>
            <person name="Clum A."/>
            <person name="Sun H.I."/>
            <person name="Brettin T."/>
            <person name="Detter J.C."/>
            <person name="Han C."/>
            <person name="Larimer F."/>
            <person name="Land M."/>
            <person name="Hauser L."/>
            <person name="Markowitz V."/>
            <person name="Cheng J.F."/>
            <person name="Hugenholtz P."/>
            <person name="Woyke T."/>
            <person name="Wu D."/>
            <person name="Steenblock K."/>
            <person name="Schneider S."/>
            <person name="Pukall R."/>
            <person name="Goeker M."/>
            <person name="Klenk H.P."/>
            <person name="Eisen J.A."/>
        </authorList>
    </citation>
    <scope>NUCLEOTIDE SEQUENCE [LARGE SCALE GENOMIC DNA]</scope>
    <source>
        <strain evidence="16">ATCC 49802 / DSM 20745 / S 6022</strain>
    </source>
</reference>
<dbReference type="UniPathway" id="UPA00034">
    <property type="reaction ID" value="UER00016"/>
</dbReference>
<dbReference type="AlphaFoldDB" id="D1C417"/>
<evidence type="ECO:0000256" key="11">
    <source>
        <dbReference type="ARBA" id="ARBA00023154"/>
    </source>
</evidence>
<dbReference type="HOGENOM" id="CLU_049966_1_0_0"/>
<dbReference type="GO" id="GO:0019877">
    <property type="term" value="P:diaminopimelate biosynthetic process"/>
    <property type="evidence" value="ECO:0007669"/>
    <property type="project" value="UniProtKB-KW"/>
</dbReference>
<dbReference type="PANTHER" id="PTHR46718">
    <property type="entry name" value="ASPARTATE-SEMIALDEHYDE DEHYDROGENASE"/>
    <property type="match status" value="1"/>
</dbReference>
<comment type="pathway">
    <text evidence="3">Amino-acid biosynthesis; L-threonine biosynthesis; L-threonine from L-aspartate: step 2/5.</text>
</comment>
<evidence type="ECO:0000256" key="12">
    <source>
        <dbReference type="ARBA" id="ARBA00023167"/>
    </source>
</evidence>
<keyword evidence="8" id="KW-0521">NADP</keyword>
<evidence type="ECO:0000259" key="14">
    <source>
        <dbReference type="SMART" id="SM00859"/>
    </source>
</evidence>
<feature type="active site" description="Acyl-thioester intermediate" evidence="13">
    <location>
        <position position="150"/>
    </location>
</feature>
<evidence type="ECO:0000256" key="4">
    <source>
        <dbReference type="ARBA" id="ARBA00010584"/>
    </source>
</evidence>
<dbReference type="PIRSF" id="PIRSF000148">
    <property type="entry name" value="ASA_dh"/>
    <property type="match status" value="1"/>
</dbReference>
<dbReference type="InterPro" id="IPR000319">
    <property type="entry name" value="Asp-semialdehyde_DH_CS"/>
</dbReference>
<feature type="active site" description="Proton acceptor" evidence="13">
    <location>
        <position position="243"/>
    </location>
</feature>
<dbReference type="SUPFAM" id="SSF55347">
    <property type="entry name" value="Glyceraldehyde-3-phosphate dehydrogenase-like, C-terminal domain"/>
    <property type="match status" value="1"/>
</dbReference>
<dbReference type="OrthoDB" id="9805684at2"/>
<organism evidence="15 16">
    <name type="scientific">Sphaerobacter thermophilus (strain ATCC 49802 / DSM 20745 / KCCM 41009 / NCIMB 13125 / S 6022)</name>
    <dbReference type="NCBI Taxonomy" id="479434"/>
    <lineage>
        <taxon>Bacteria</taxon>
        <taxon>Pseudomonadati</taxon>
        <taxon>Thermomicrobiota</taxon>
        <taxon>Thermomicrobia</taxon>
        <taxon>Sphaerobacterales</taxon>
        <taxon>Sphaerobacterineae</taxon>
        <taxon>Sphaerobacteraceae</taxon>
        <taxon>Sphaerobacter</taxon>
    </lineage>
</organism>
<comment type="pathway">
    <text evidence="2">Amino-acid biosynthesis; L-methionine biosynthesis via de novo pathway; L-homoserine from L-aspartate: step 2/3.</text>
</comment>
<protein>
    <recommendedName>
        <fullName evidence="5">aspartate-semialdehyde dehydrogenase</fullName>
        <ecNumber evidence="5">1.2.1.11</ecNumber>
    </recommendedName>
</protein>
<keyword evidence="12" id="KW-0486">Methionine biosynthesis</keyword>
<dbReference type="InterPro" id="IPR051823">
    <property type="entry name" value="ASADH-related"/>
</dbReference>
<dbReference type="EC" id="1.2.1.11" evidence="5"/>
<evidence type="ECO:0000256" key="8">
    <source>
        <dbReference type="ARBA" id="ARBA00022857"/>
    </source>
</evidence>